<evidence type="ECO:0000259" key="6">
    <source>
        <dbReference type="PROSITE" id="PS51898"/>
    </source>
</evidence>
<dbReference type="EMBL" id="CP066308">
    <property type="protein sequence ID" value="QQE75181.1"/>
    <property type="molecule type" value="Genomic_DNA"/>
</dbReference>
<name>A0A7T5JPK5_9BACL</name>
<proteinExistence type="inferred from homology"/>
<keyword evidence="2" id="KW-0229">DNA integration</keyword>
<evidence type="ECO:0000256" key="1">
    <source>
        <dbReference type="ARBA" id="ARBA00008857"/>
    </source>
</evidence>
<dbReference type="PROSITE" id="PS51898">
    <property type="entry name" value="TYR_RECOMBINASE"/>
    <property type="match status" value="1"/>
</dbReference>
<protein>
    <submittedName>
        <fullName evidence="8">Site-specific integrase</fullName>
    </submittedName>
</protein>
<dbReference type="Proteomes" id="UP000595847">
    <property type="component" value="Chromosome"/>
</dbReference>
<feature type="domain" description="Core-binding (CB)" evidence="7">
    <location>
        <begin position="74"/>
        <end position="156"/>
    </location>
</feature>
<dbReference type="InterPro" id="IPR013762">
    <property type="entry name" value="Integrase-like_cat_sf"/>
</dbReference>
<dbReference type="Gene3D" id="1.10.150.130">
    <property type="match status" value="1"/>
</dbReference>
<dbReference type="KEGG" id="bcop:JD108_04420"/>
<sequence length="394" mass="45989">MASFRLKNCKCPPERKRCTCGAKWEYRIRYLDRKTGKYREKSKGGFDTKKAAQLAAAEEELAIERHGFAENGNETVKTYFEEWLEVYKKPNVKPITYSVQERNVRLNILPQWGNYRLKDITRSEYQKWINELRKKYSEGTVRRIHSIFSSAMNDAVYEFQILRDNPIQRIKIPKQTDQTDELKYFTKEQLAALLKACKPAKNAKYQHSIQYYALFTLLARTGLRIGEALALTWDDLIGDRINVNKTLVYPLNSTPYISTPKSKASIRQVALDTATLALLKRHRINQKEVILRYENYRPSKDNLMFHQHDGRWLRTNVVREYMKEVCKRVGLPQLSPHALRHTHAVHLLESGANIKYVSERLGHASVKITADTYLHVTKKIEQDALDLYTSYIAD</sequence>
<gene>
    <name evidence="8" type="ORF">JD108_04420</name>
</gene>
<evidence type="ECO:0000259" key="7">
    <source>
        <dbReference type="PROSITE" id="PS51900"/>
    </source>
</evidence>
<keyword evidence="4" id="KW-0233">DNA recombination</keyword>
<feature type="domain" description="Tyr recombinase" evidence="6">
    <location>
        <begin position="180"/>
        <end position="386"/>
    </location>
</feature>
<dbReference type="InterPro" id="IPR028259">
    <property type="entry name" value="AP2-like_int_N"/>
</dbReference>
<dbReference type="CDD" id="cd01189">
    <property type="entry name" value="INT_ICEBs1_C_like"/>
    <property type="match status" value="1"/>
</dbReference>
<dbReference type="SUPFAM" id="SSF56349">
    <property type="entry name" value="DNA breaking-rejoining enzymes"/>
    <property type="match status" value="1"/>
</dbReference>
<dbReference type="Gene3D" id="1.10.443.10">
    <property type="entry name" value="Intergrase catalytic core"/>
    <property type="match status" value="1"/>
</dbReference>
<dbReference type="Pfam" id="PF14659">
    <property type="entry name" value="Phage_int_SAM_3"/>
    <property type="match status" value="1"/>
</dbReference>
<organism evidence="8 9">
    <name type="scientific">Brevibacillus composti</name>
    <dbReference type="NCBI Taxonomy" id="2796470"/>
    <lineage>
        <taxon>Bacteria</taxon>
        <taxon>Bacillati</taxon>
        <taxon>Bacillota</taxon>
        <taxon>Bacilli</taxon>
        <taxon>Bacillales</taxon>
        <taxon>Paenibacillaceae</taxon>
        <taxon>Brevibacillus</taxon>
    </lineage>
</organism>
<dbReference type="GO" id="GO:0015074">
    <property type="term" value="P:DNA integration"/>
    <property type="evidence" value="ECO:0007669"/>
    <property type="project" value="UniProtKB-KW"/>
</dbReference>
<dbReference type="GO" id="GO:0003677">
    <property type="term" value="F:DNA binding"/>
    <property type="evidence" value="ECO:0007669"/>
    <property type="project" value="UniProtKB-UniRule"/>
</dbReference>
<dbReference type="Pfam" id="PF00589">
    <property type="entry name" value="Phage_integrase"/>
    <property type="match status" value="1"/>
</dbReference>
<dbReference type="InterPro" id="IPR004107">
    <property type="entry name" value="Integrase_SAM-like_N"/>
</dbReference>
<evidence type="ECO:0000256" key="5">
    <source>
        <dbReference type="PROSITE-ProRule" id="PRU01248"/>
    </source>
</evidence>
<dbReference type="PROSITE" id="PS51900">
    <property type="entry name" value="CB"/>
    <property type="match status" value="1"/>
</dbReference>
<reference evidence="8 9" key="1">
    <citation type="submission" date="2020-12" db="EMBL/GenBank/DDBJ databases">
        <title>strain FJAT-54423T represents a novel species of the genus Brevibacillus.</title>
        <authorList>
            <person name="Tang R."/>
        </authorList>
    </citation>
    <scope>NUCLEOTIDE SEQUENCE [LARGE SCALE GENOMIC DNA]</scope>
    <source>
        <strain evidence="8 9">FJAT-54423</strain>
    </source>
</reference>
<dbReference type="InterPro" id="IPR010998">
    <property type="entry name" value="Integrase_recombinase_N"/>
</dbReference>
<comment type="similarity">
    <text evidence="1">Belongs to the 'phage' integrase family.</text>
</comment>
<evidence type="ECO:0000256" key="4">
    <source>
        <dbReference type="ARBA" id="ARBA00023172"/>
    </source>
</evidence>
<dbReference type="AlphaFoldDB" id="A0A7T5JPK5"/>
<accession>A0A7T5JPK5</accession>
<evidence type="ECO:0000256" key="3">
    <source>
        <dbReference type="ARBA" id="ARBA00023125"/>
    </source>
</evidence>
<evidence type="ECO:0000313" key="8">
    <source>
        <dbReference type="EMBL" id="QQE75181.1"/>
    </source>
</evidence>
<dbReference type="RefSeq" id="WP_198828711.1">
    <property type="nucleotide sequence ID" value="NZ_CP066308.1"/>
</dbReference>
<evidence type="ECO:0000256" key="2">
    <source>
        <dbReference type="ARBA" id="ARBA00022908"/>
    </source>
</evidence>
<dbReference type="InterPro" id="IPR050090">
    <property type="entry name" value="Tyrosine_recombinase_XerCD"/>
</dbReference>
<dbReference type="InterPro" id="IPR002104">
    <property type="entry name" value="Integrase_catalytic"/>
</dbReference>
<dbReference type="InterPro" id="IPR011010">
    <property type="entry name" value="DNA_brk_join_enz"/>
</dbReference>
<dbReference type="PANTHER" id="PTHR30349">
    <property type="entry name" value="PHAGE INTEGRASE-RELATED"/>
    <property type="match status" value="1"/>
</dbReference>
<dbReference type="Pfam" id="PF14657">
    <property type="entry name" value="Arm-DNA-bind_4"/>
    <property type="match status" value="1"/>
</dbReference>
<dbReference type="GO" id="GO:0006310">
    <property type="term" value="P:DNA recombination"/>
    <property type="evidence" value="ECO:0007669"/>
    <property type="project" value="UniProtKB-KW"/>
</dbReference>
<dbReference type="InterPro" id="IPR044068">
    <property type="entry name" value="CB"/>
</dbReference>
<evidence type="ECO:0000313" key="9">
    <source>
        <dbReference type="Proteomes" id="UP000595847"/>
    </source>
</evidence>
<dbReference type="PANTHER" id="PTHR30349:SF64">
    <property type="entry name" value="PROPHAGE INTEGRASE INTD-RELATED"/>
    <property type="match status" value="1"/>
</dbReference>
<keyword evidence="3 5" id="KW-0238">DNA-binding</keyword>